<organism evidence="1 2">
    <name type="scientific">Rhizopus delemar (strain RA 99-880 / ATCC MYA-4621 / FGSC 9543 / NRRL 43880)</name>
    <name type="common">Mucormycosis agent</name>
    <name type="synonym">Rhizopus arrhizus var. delemar</name>
    <dbReference type="NCBI Taxonomy" id="246409"/>
    <lineage>
        <taxon>Eukaryota</taxon>
        <taxon>Fungi</taxon>
        <taxon>Fungi incertae sedis</taxon>
        <taxon>Mucoromycota</taxon>
        <taxon>Mucoromycotina</taxon>
        <taxon>Mucoromycetes</taxon>
        <taxon>Mucorales</taxon>
        <taxon>Mucorineae</taxon>
        <taxon>Rhizopodaceae</taxon>
        <taxon>Rhizopus</taxon>
    </lineage>
</organism>
<dbReference type="RefSeq" id="XP_067522407.1">
    <property type="nucleotide sequence ID" value="XM_067666306.1"/>
</dbReference>
<gene>
    <name evidence="1" type="ORF">RO3G_11722</name>
</gene>
<sequence length="64" mass="7348">MLAKFSEPSCIYCCDIGTEEHFIKSCPLHKEIWQTITNRLLIDPSTLDFAIITRPSWPDPLDVP</sequence>
<dbReference type="Proteomes" id="UP000009138">
    <property type="component" value="Unassembled WGS sequence"/>
</dbReference>
<proteinExistence type="predicted"/>
<protein>
    <submittedName>
        <fullName evidence="1">Uncharacterized protein</fullName>
    </submittedName>
</protein>
<reference evidence="1 2" key="1">
    <citation type="journal article" date="2009" name="PLoS Genet.">
        <title>Genomic analysis of the basal lineage fungus Rhizopus oryzae reveals a whole-genome duplication.</title>
        <authorList>
            <person name="Ma L.-J."/>
            <person name="Ibrahim A.S."/>
            <person name="Skory C."/>
            <person name="Grabherr M.G."/>
            <person name="Burger G."/>
            <person name="Butler M."/>
            <person name="Elias M."/>
            <person name="Idnurm A."/>
            <person name="Lang B.F."/>
            <person name="Sone T."/>
            <person name="Abe A."/>
            <person name="Calvo S.E."/>
            <person name="Corrochano L.M."/>
            <person name="Engels R."/>
            <person name="Fu J."/>
            <person name="Hansberg W."/>
            <person name="Kim J.-M."/>
            <person name="Kodira C.D."/>
            <person name="Koehrsen M.J."/>
            <person name="Liu B."/>
            <person name="Miranda-Saavedra D."/>
            <person name="O'Leary S."/>
            <person name="Ortiz-Castellanos L."/>
            <person name="Poulter R."/>
            <person name="Rodriguez-Romero J."/>
            <person name="Ruiz-Herrera J."/>
            <person name="Shen Y.-Q."/>
            <person name="Zeng Q."/>
            <person name="Galagan J."/>
            <person name="Birren B.W."/>
            <person name="Cuomo C.A."/>
            <person name="Wickes B.L."/>
        </authorList>
    </citation>
    <scope>NUCLEOTIDE SEQUENCE [LARGE SCALE GENOMIC DNA]</scope>
    <source>
        <strain evidence="2">RA 99-880 / ATCC MYA-4621 / FGSC 9543 / NRRL 43880</strain>
    </source>
</reference>
<evidence type="ECO:0000313" key="2">
    <source>
        <dbReference type="Proteomes" id="UP000009138"/>
    </source>
</evidence>
<keyword evidence="2" id="KW-1185">Reference proteome</keyword>
<dbReference type="GeneID" id="93618687"/>
<dbReference type="EMBL" id="CH476740">
    <property type="protein sequence ID" value="EIE87011.1"/>
    <property type="molecule type" value="Genomic_DNA"/>
</dbReference>
<evidence type="ECO:0000313" key="1">
    <source>
        <dbReference type="EMBL" id="EIE87011.1"/>
    </source>
</evidence>
<name>I1CEY1_RHIO9</name>
<dbReference type="AlphaFoldDB" id="I1CEY1"/>
<dbReference type="InParanoid" id="I1CEY1"/>
<accession>I1CEY1</accession>
<dbReference type="VEuPathDB" id="FungiDB:RO3G_11722"/>